<evidence type="ECO:0000313" key="11">
    <source>
        <dbReference type="EMBL" id="CAC5359734.1"/>
    </source>
</evidence>
<dbReference type="InterPro" id="IPR051432">
    <property type="entry name" value="KCNMA1_auxiliary"/>
</dbReference>
<name>A0A6J8A0Y9_MYTCO</name>
<evidence type="ECO:0000256" key="4">
    <source>
        <dbReference type="ARBA" id="ARBA00022692"/>
    </source>
</evidence>
<evidence type="ECO:0000313" key="12">
    <source>
        <dbReference type="Proteomes" id="UP000507470"/>
    </source>
</evidence>
<dbReference type="EMBL" id="CACVKT020000520">
    <property type="protein sequence ID" value="CAC5359734.1"/>
    <property type="molecule type" value="Genomic_DNA"/>
</dbReference>
<dbReference type="GO" id="GO:0034220">
    <property type="term" value="P:monoatomic ion transmembrane transport"/>
    <property type="evidence" value="ECO:0007669"/>
    <property type="project" value="UniProtKB-KW"/>
</dbReference>
<keyword evidence="10" id="KW-0407">Ion channel</keyword>
<evidence type="ECO:0000256" key="10">
    <source>
        <dbReference type="ARBA" id="ARBA00023303"/>
    </source>
</evidence>
<organism evidence="11 12">
    <name type="scientific">Mytilus coruscus</name>
    <name type="common">Sea mussel</name>
    <dbReference type="NCBI Taxonomy" id="42192"/>
    <lineage>
        <taxon>Eukaryota</taxon>
        <taxon>Metazoa</taxon>
        <taxon>Spiralia</taxon>
        <taxon>Lophotrochozoa</taxon>
        <taxon>Mollusca</taxon>
        <taxon>Bivalvia</taxon>
        <taxon>Autobranchia</taxon>
        <taxon>Pteriomorphia</taxon>
        <taxon>Mytilida</taxon>
        <taxon>Mytiloidea</taxon>
        <taxon>Mytilidae</taxon>
        <taxon>Mytilinae</taxon>
        <taxon>Mytilus</taxon>
    </lineage>
</organism>
<accession>A0A6J8A0Y9</accession>
<dbReference type="InterPro" id="IPR001611">
    <property type="entry name" value="Leu-rich_rpt"/>
</dbReference>
<evidence type="ECO:0000256" key="1">
    <source>
        <dbReference type="ARBA" id="ARBA00004162"/>
    </source>
</evidence>
<evidence type="ECO:0000256" key="6">
    <source>
        <dbReference type="ARBA" id="ARBA00022989"/>
    </source>
</evidence>
<evidence type="ECO:0000256" key="3">
    <source>
        <dbReference type="ARBA" id="ARBA00022475"/>
    </source>
</evidence>
<keyword evidence="5" id="KW-0732">Signal</keyword>
<evidence type="ECO:0000256" key="2">
    <source>
        <dbReference type="ARBA" id="ARBA00022448"/>
    </source>
</evidence>
<keyword evidence="8" id="KW-0472">Membrane</keyword>
<evidence type="ECO:0000256" key="5">
    <source>
        <dbReference type="ARBA" id="ARBA00022729"/>
    </source>
</evidence>
<evidence type="ECO:0000256" key="7">
    <source>
        <dbReference type="ARBA" id="ARBA00023065"/>
    </source>
</evidence>
<keyword evidence="12" id="KW-1185">Reference proteome</keyword>
<keyword evidence="9" id="KW-1015">Disulfide bond</keyword>
<dbReference type="Gene3D" id="3.80.10.10">
    <property type="entry name" value="Ribonuclease Inhibitor"/>
    <property type="match status" value="2"/>
</dbReference>
<keyword evidence="3" id="KW-1003">Cell membrane</keyword>
<evidence type="ECO:0000256" key="8">
    <source>
        <dbReference type="ARBA" id="ARBA00023136"/>
    </source>
</evidence>
<reference evidence="11 12" key="1">
    <citation type="submission" date="2020-06" db="EMBL/GenBank/DDBJ databases">
        <authorList>
            <person name="Li R."/>
            <person name="Bekaert M."/>
        </authorList>
    </citation>
    <scope>NUCLEOTIDE SEQUENCE [LARGE SCALE GENOMIC DNA]</scope>
    <source>
        <strain evidence="12">wild</strain>
    </source>
</reference>
<dbReference type="InterPro" id="IPR032675">
    <property type="entry name" value="LRR_dom_sf"/>
</dbReference>
<keyword evidence="2" id="KW-0813">Transport</keyword>
<comment type="subcellular location">
    <subcellularLocation>
        <location evidence="1">Cell membrane</location>
        <topology evidence="1">Single-pass membrane protein</topology>
    </subcellularLocation>
</comment>
<dbReference type="PROSITE" id="PS51450">
    <property type="entry name" value="LRR"/>
    <property type="match status" value="1"/>
</dbReference>
<dbReference type="AlphaFoldDB" id="A0A6J8A0Y9"/>
<dbReference type="PANTHER" id="PTHR46473:SF10">
    <property type="entry name" value="LD45603P-RELATED"/>
    <property type="match status" value="1"/>
</dbReference>
<keyword evidence="6" id="KW-1133">Transmembrane helix</keyword>
<protein>
    <submittedName>
        <fullName evidence="11">Uncharacterized protein</fullName>
    </submittedName>
</protein>
<sequence length="392" mass="44829">MNYASKCSSNENRICMKTMFGFLADCSGLGLTAVPWFTESVISVNLSKNSLQNVPQDDRLPSKLKYLDLSENIILNFGTDGPLPFSNTKHLLSLNLSHNRISLDKETYFKGIFTNLGELQHLDVSHKSFGNRSYYCPDEVFQELESLQSLSIDGLTELTSRITIPNDYFVHFPNLKFLDLSSHWDRHVSLFAGLDHIESGTFRRLARLEVLNISYKRKLGLCGFKNVTHDLPFTPIKVFKAQYLACERSGSTWLFNNDIKPLLNTKLEELYIDGNNLDKTENTATTLIPRSLRYLSATDNRWIVAQYSYYKILPNLTNVKTIDLSFQNRHQMSQSVNSSQCDHPDSVIEIACLCERFPYNVNTNHLTFQSETSYNSKAVRNKENNLDTIHSC</sequence>
<dbReference type="PANTHER" id="PTHR46473">
    <property type="entry name" value="GH08155P"/>
    <property type="match status" value="1"/>
</dbReference>
<dbReference type="SUPFAM" id="SSF52058">
    <property type="entry name" value="L domain-like"/>
    <property type="match status" value="1"/>
</dbReference>
<dbReference type="GO" id="GO:0005886">
    <property type="term" value="C:plasma membrane"/>
    <property type="evidence" value="ECO:0007669"/>
    <property type="project" value="UniProtKB-SubCell"/>
</dbReference>
<evidence type="ECO:0000256" key="9">
    <source>
        <dbReference type="ARBA" id="ARBA00023157"/>
    </source>
</evidence>
<gene>
    <name evidence="11" type="ORF">MCOR_2478</name>
</gene>
<dbReference type="Proteomes" id="UP000507470">
    <property type="component" value="Unassembled WGS sequence"/>
</dbReference>
<proteinExistence type="predicted"/>
<keyword evidence="4" id="KW-0812">Transmembrane</keyword>
<keyword evidence="7" id="KW-0406">Ion transport</keyword>
<dbReference type="OrthoDB" id="6146896at2759"/>